<dbReference type="Pfam" id="PF12327">
    <property type="entry name" value="FtsZ_C"/>
    <property type="match status" value="1"/>
</dbReference>
<protein>
    <recommendedName>
        <fullName evidence="4 5">Cell division protein FtsZ</fullName>
    </recommendedName>
</protein>
<accession>A0ABT0GIE7</accession>
<dbReference type="SMART" id="SM00865">
    <property type="entry name" value="Tubulin_C"/>
    <property type="match status" value="1"/>
</dbReference>
<dbReference type="Gene3D" id="3.30.1330.20">
    <property type="entry name" value="Tubulin/FtsZ, C-terminal domain"/>
    <property type="match status" value="1"/>
</dbReference>
<sequence>MFEFVEKIAPNAVIKVVGVGGGGGNAVAHMVNSQVEGVEFICANTDAQAIKGVGAKSTLQLGVNVTKGLGAGANPEVGRQAALEDRERIVECLEGADMVFITAGMGGGTGTGAAPVVAQLAKEMGILTVAVVTKPFPFEGRRRMQVALKGIDELAQHCDSLITIPNEKLITVLGREATMMQAFRAANDVLQGAVQGIADLIVRPGLINVDFADVRTVMSEMGMAMMGSGHARGDDRAMAAAEAAVSNPLLDDINLSGACGILVNITAGPDFTMREFDEVGRTIEEFSSEDATVVIGTVLDHEMQDEVRVTVVATGLNRMATRTPVRQESRSEVVQRPQVKLVRNATTGMVDLHAMAAAETMAAPAPAPTPSRPRAEPASDNSLDYLDIPAFLRRQAD</sequence>
<evidence type="ECO:0000256" key="2">
    <source>
        <dbReference type="ARBA" id="ARBA00022741"/>
    </source>
</evidence>
<dbReference type="InterPro" id="IPR045061">
    <property type="entry name" value="FtsZ/CetZ"/>
</dbReference>
<dbReference type="RefSeq" id="WP_248208704.1">
    <property type="nucleotide sequence ID" value="NZ_JALNMH010000007.1"/>
</dbReference>
<dbReference type="PANTHER" id="PTHR30314">
    <property type="entry name" value="CELL DIVISION PROTEIN FTSZ-RELATED"/>
    <property type="match status" value="1"/>
</dbReference>
<dbReference type="NCBIfam" id="TIGR00065">
    <property type="entry name" value="ftsZ"/>
    <property type="match status" value="1"/>
</dbReference>
<feature type="domain" description="Tubulin/FtsZ GTPase" evidence="8">
    <location>
        <begin position="13"/>
        <end position="205"/>
    </location>
</feature>
<feature type="binding site" evidence="4">
    <location>
        <begin position="108"/>
        <end position="110"/>
    </location>
    <ligand>
        <name>GTP</name>
        <dbReference type="ChEBI" id="CHEBI:37565"/>
    </ligand>
</feature>
<evidence type="ECO:0000256" key="6">
    <source>
        <dbReference type="RuleBase" id="RU000631"/>
    </source>
</evidence>
<dbReference type="GO" id="GO:0051301">
    <property type="term" value="P:cell division"/>
    <property type="evidence" value="ECO:0007669"/>
    <property type="project" value="UniProtKB-KW"/>
</dbReference>
<dbReference type="SUPFAM" id="SSF55307">
    <property type="entry name" value="Tubulin C-terminal domain-like"/>
    <property type="match status" value="1"/>
</dbReference>
<dbReference type="InterPro" id="IPR000158">
    <property type="entry name" value="Cell_div_FtsZ"/>
</dbReference>
<dbReference type="SUPFAM" id="SSF52490">
    <property type="entry name" value="Tubulin nucleotide-binding domain-like"/>
    <property type="match status" value="1"/>
</dbReference>
<comment type="subcellular location">
    <subcellularLocation>
        <location evidence="4">Cytoplasm</location>
    </subcellularLocation>
    <text evidence="4">Assembles at midcell at the inner surface of the cytoplasmic membrane.</text>
</comment>
<feature type="binding site" evidence="4">
    <location>
        <position position="143"/>
    </location>
    <ligand>
        <name>GTP</name>
        <dbReference type="ChEBI" id="CHEBI:37565"/>
    </ligand>
</feature>
<dbReference type="InterPro" id="IPR008280">
    <property type="entry name" value="Tub_FtsZ_C"/>
</dbReference>
<reference evidence="10" key="1">
    <citation type="submission" date="2022-04" db="EMBL/GenBank/DDBJ databases">
        <title>Lysobacter sp. CAU 1642 isolated from sea sand.</title>
        <authorList>
            <person name="Kim W."/>
        </authorList>
    </citation>
    <scope>NUCLEOTIDE SEQUENCE</scope>
    <source>
        <strain evidence="10">CAU 1642</strain>
    </source>
</reference>
<dbReference type="Pfam" id="PF00091">
    <property type="entry name" value="Tubulin"/>
    <property type="match status" value="1"/>
</dbReference>
<evidence type="ECO:0000313" key="11">
    <source>
        <dbReference type="Proteomes" id="UP001431449"/>
    </source>
</evidence>
<dbReference type="EMBL" id="JALNMH010000007">
    <property type="protein sequence ID" value="MCK7593954.1"/>
    <property type="molecule type" value="Genomic_DNA"/>
</dbReference>
<evidence type="ECO:0000259" key="9">
    <source>
        <dbReference type="SMART" id="SM00865"/>
    </source>
</evidence>
<dbReference type="InterPro" id="IPR003008">
    <property type="entry name" value="Tubulin_FtsZ_GTPase"/>
</dbReference>
<dbReference type="InterPro" id="IPR037103">
    <property type="entry name" value="Tubulin/FtsZ-like_C"/>
</dbReference>
<dbReference type="InterPro" id="IPR024757">
    <property type="entry name" value="FtsZ_C"/>
</dbReference>
<feature type="binding site" evidence="4">
    <location>
        <position position="139"/>
    </location>
    <ligand>
        <name>GTP</name>
        <dbReference type="ChEBI" id="CHEBI:37565"/>
    </ligand>
</feature>
<feature type="region of interest" description="Disordered" evidence="7">
    <location>
        <begin position="361"/>
        <end position="383"/>
    </location>
</feature>
<comment type="similarity">
    <text evidence="1 4 6">Belongs to the FtsZ family.</text>
</comment>
<feature type="binding site" evidence="4">
    <location>
        <position position="187"/>
    </location>
    <ligand>
        <name>GTP</name>
        <dbReference type="ChEBI" id="CHEBI:37565"/>
    </ligand>
</feature>
<dbReference type="PROSITE" id="PS01135">
    <property type="entry name" value="FTSZ_2"/>
    <property type="match status" value="1"/>
</dbReference>
<dbReference type="PANTHER" id="PTHR30314:SF3">
    <property type="entry name" value="MITOCHONDRIAL DIVISION PROTEIN FSZA"/>
    <property type="match status" value="1"/>
</dbReference>
<evidence type="ECO:0000256" key="1">
    <source>
        <dbReference type="ARBA" id="ARBA00009690"/>
    </source>
</evidence>
<dbReference type="SMART" id="SM00864">
    <property type="entry name" value="Tubulin"/>
    <property type="match status" value="1"/>
</dbReference>
<evidence type="ECO:0000256" key="3">
    <source>
        <dbReference type="ARBA" id="ARBA00023134"/>
    </source>
</evidence>
<dbReference type="Gene3D" id="3.40.50.1440">
    <property type="entry name" value="Tubulin/FtsZ, GTPase domain"/>
    <property type="match status" value="1"/>
</dbReference>
<dbReference type="PRINTS" id="PR00423">
    <property type="entry name" value="CELLDVISFTSZ"/>
</dbReference>
<dbReference type="InterPro" id="IPR020805">
    <property type="entry name" value="Cell_div_FtsZ_CS"/>
</dbReference>
<keyword evidence="4 6" id="KW-0717">Septation</keyword>
<evidence type="ECO:0000256" key="5">
    <source>
        <dbReference type="NCBIfam" id="TIGR00065"/>
    </source>
</evidence>
<comment type="function">
    <text evidence="4 6">Essential cell division protein that forms a contractile ring structure (Z ring) at the future cell division site. The regulation of the ring assembly controls the timing and the location of cell division. One of the functions of the FtsZ ring is to recruit other cell division proteins to the septum to produce a new cell wall between the dividing cells. Binds GTP and shows GTPase activity.</text>
</comment>
<gene>
    <name evidence="4 10" type="primary">ftsZ</name>
    <name evidence="10" type="ORF">M0G41_09750</name>
</gene>
<organism evidence="10 11">
    <name type="scientific">Pseudomarimonas salicorniae</name>
    <dbReference type="NCBI Taxonomy" id="2933270"/>
    <lineage>
        <taxon>Bacteria</taxon>
        <taxon>Pseudomonadati</taxon>
        <taxon>Pseudomonadota</taxon>
        <taxon>Gammaproteobacteria</taxon>
        <taxon>Lysobacterales</taxon>
        <taxon>Lysobacteraceae</taxon>
        <taxon>Pseudomarimonas</taxon>
    </lineage>
</organism>
<evidence type="ECO:0000256" key="4">
    <source>
        <dbReference type="HAMAP-Rule" id="MF_00909"/>
    </source>
</evidence>
<dbReference type="HAMAP" id="MF_00909">
    <property type="entry name" value="FtsZ"/>
    <property type="match status" value="1"/>
</dbReference>
<keyword evidence="4" id="KW-0963">Cytoplasm</keyword>
<keyword evidence="2 4" id="KW-0547">Nucleotide-binding</keyword>
<evidence type="ECO:0000256" key="7">
    <source>
        <dbReference type="SAM" id="MobiDB-lite"/>
    </source>
</evidence>
<keyword evidence="11" id="KW-1185">Reference proteome</keyword>
<dbReference type="InterPro" id="IPR018316">
    <property type="entry name" value="Tubulin/FtsZ_2-layer-sand-dom"/>
</dbReference>
<comment type="caution">
    <text evidence="10">The sequence shown here is derived from an EMBL/GenBank/DDBJ whole genome shotgun (WGS) entry which is preliminary data.</text>
</comment>
<dbReference type="InterPro" id="IPR036525">
    <property type="entry name" value="Tubulin/FtsZ_GTPase_sf"/>
</dbReference>
<feature type="domain" description="Tubulin/FtsZ 2-layer sandwich" evidence="9">
    <location>
        <begin position="207"/>
        <end position="325"/>
    </location>
</feature>
<keyword evidence="4 6" id="KW-0131">Cell cycle</keyword>
<evidence type="ECO:0000313" key="10">
    <source>
        <dbReference type="EMBL" id="MCK7593954.1"/>
    </source>
</evidence>
<keyword evidence="4 6" id="KW-0132">Cell division</keyword>
<keyword evidence="3 4" id="KW-0342">GTP-binding</keyword>
<dbReference type="CDD" id="cd02201">
    <property type="entry name" value="FtsZ_type1"/>
    <property type="match status" value="1"/>
</dbReference>
<feature type="binding site" evidence="4">
    <location>
        <begin position="21"/>
        <end position="25"/>
    </location>
    <ligand>
        <name>GTP</name>
        <dbReference type="ChEBI" id="CHEBI:37565"/>
    </ligand>
</feature>
<comment type="subunit">
    <text evidence="4">Homodimer. Polymerizes to form a dynamic ring structure in a strictly GTP-dependent manner. Interacts directly with several other division proteins.</text>
</comment>
<proteinExistence type="inferred from homology"/>
<dbReference type="Proteomes" id="UP001431449">
    <property type="component" value="Unassembled WGS sequence"/>
</dbReference>
<evidence type="ECO:0000259" key="8">
    <source>
        <dbReference type="SMART" id="SM00864"/>
    </source>
</evidence>
<name>A0ABT0GIE7_9GAMM</name>